<proteinExistence type="predicted"/>
<protein>
    <submittedName>
        <fullName evidence="1">Uncharacterized protein</fullName>
    </submittedName>
</protein>
<dbReference type="EMBL" id="ML208879">
    <property type="protein sequence ID" value="TFK59852.1"/>
    <property type="molecule type" value="Genomic_DNA"/>
</dbReference>
<keyword evidence="2" id="KW-1185">Reference proteome</keyword>
<evidence type="ECO:0000313" key="2">
    <source>
        <dbReference type="Proteomes" id="UP000308600"/>
    </source>
</evidence>
<gene>
    <name evidence="1" type="ORF">BDN72DRAFT_864816</name>
</gene>
<accession>A0ACD3A2B7</accession>
<sequence length="998" mass="107062">MAASRPFSEDELASLAQARDEGLLSSLLPPPPSQLRTPPNSTSGLHRRPSPPSAIVVPIPLHGRPGARWVRSQPQDEPSSSSHAAVSTGTPITDTYQATRPQTHHSGGSSSVAPPLASSSQPVRGFRDFPAASALPSVPALQRPTSTTHANALRLRSASSMHPPASRAPTILSGSSRIGPRPRRGLRAHQAGGHQVAGPPTIEDCLREEGAKIQILAKVYPWSDPGQARRCGLRAGSGNAWFYQHMRVPLEIFLTRFFLLHPFTVPVTTTLAELVDLVIAKLKDSDAKYEFKSGRMSPVTTPILPMSLSNSGRVQYGNIKLRTVPWDDCFIALLELMMSDAFVNAKLTIQDCQLVIHFNMVNDVTFVMPDGRRHHCLSSIFTRYFPVDRLAGAFPDNLPESLTRCDDVPEDTEDEDVLMSESDEEGSVVNTLLSPFAPSSRVLRSASASTPAAPSRVSSTSSTVDSRGSSSSAASTGAATHGSSSRLISPALSRVVSSSSTSAAPTSPRPTAQFVLPPSIWAPGYTPRIVRSSSETIEPGANLGDTIFALAGPGLELSLAGANIEEVADDYLGKLFACAEVGDFGTVLAPKRECIIYAPGGEILSTGRGVENEVFHFMKSKYIGVQAGPLLRPTGEGHSTIQPLLSLVAALALSPAHRRFLLFRVLGSIVSLGFAYGSPPIPFSPLLIYLLWHKGDLNCLTPELVSAWDPKLRTDIDDATRLAPGDSLTGYMAQHLINNRDMLPAAAANRDLELHRLLVAEAFYMAIVGTESLSHPDWLAFREGFDLPTSNGFRFTDFVHQLAGGPDRLLSLTWATLITDGDQLSSSLRLSPCPPGFEEDLASALGNPGVTLEGLISGALKRTGFPVWPDFDLQKGMIARSVPKAPEDFEDPSYRAKMFAWAATGSPTLAFGGADTVNISCSLTPNANYAPLPDFDAQFYQGVISFRTCMNSANLPGPHILALAGQTYPNATFPTFVDAFDQWFVSQALFGIAETTML</sequence>
<evidence type="ECO:0000313" key="1">
    <source>
        <dbReference type="EMBL" id="TFK59852.1"/>
    </source>
</evidence>
<dbReference type="Proteomes" id="UP000308600">
    <property type="component" value="Unassembled WGS sequence"/>
</dbReference>
<organism evidence="1 2">
    <name type="scientific">Pluteus cervinus</name>
    <dbReference type="NCBI Taxonomy" id="181527"/>
    <lineage>
        <taxon>Eukaryota</taxon>
        <taxon>Fungi</taxon>
        <taxon>Dikarya</taxon>
        <taxon>Basidiomycota</taxon>
        <taxon>Agaricomycotina</taxon>
        <taxon>Agaricomycetes</taxon>
        <taxon>Agaricomycetidae</taxon>
        <taxon>Agaricales</taxon>
        <taxon>Pluteineae</taxon>
        <taxon>Pluteaceae</taxon>
        <taxon>Pluteus</taxon>
    </lineage>
</organism>
<name>A0ACD3A2B7_9AGAR</name>
<reference evidence="1 2" key="1">
    <citation type="journal article" date="2019" name="Nat. Ecol. Evol.">
        <title>Megaphylogeny resolves global patterns of mushroom evolution.</title>
        <authorList>
            <person name="Varga T."/>
            <person name="Krizsan K."/>
            <person name="Foldi C."/>
            <person name="Dima B."/>
            <person name="Sanchez-Garcia M."/>
            <person name="Sanchez-Ramirez S."/>
            <person name="Szollosi G.J."/>
            <person name="Szarkandi J.G."/>
            <person name="Papp V."/>
            <person name="Albert L."/>
            <person name="Andreopoulos W."/>
            <person name="Angelini C."/>
            <person name="Antonin V."/>
            <person name="Barry K.W."/>
            <person name="Bougher N.L."/>
            <person name="Buchanan P."/>
            <person name="Buyck B."/>
            <person name="Bense V."/>
            <person name="Catcheside P."/>
            <person name="Chovatia M."/>
            <person name="Cooper J."/>
            <person name="Damon W."/>
            <person name="Desjardin D."/>
            <person name="Finy P."/>
            <person name="Geml J."/>
            <person name="Haridas S."/>
            <person name="Hughes K."/>
            <person name="Justo A."/>
            <person name="Karasinski D."/>
            <person name="Kautmanova I."/>
            <person name="Kiss B."/>
            <person name="Kocsube S."/>
            <person name="Kotiranta H."/>
            <person name="LaButti K.M."/>
            <person name="Lechner B.E."/>
            <person name="Liimatainen K."/>
            <person name="Lipzen A."/>
            <person name="Lukacs Z."/>
            <person name="Mihaltcheva S."/>
            <person name="Morgado L.N."/>
            <person name="Niskanen T."/>
            <person name="Noordeloos M.E."/>
            <person name="Ohm R.A."/>
            <person name="Ortiz-Santana B."/>
            <person name="Ovrebo C."/>
            <person name="Racz N."/>
            <person name="Riley R."/>
            <person name="Savchenko A."/>
            <person name="Shiryaev A."/>
            <person name="Soop K."/>
            <person name="Spirin V."/>
            <person name="Szebenyi C."/>
            <person name="Tomsovsky M."/>
            <person name="Tulloss R.E."/>
            <person name="Uehling J."/>
            <person name="Grigoriev I.V."/>
            <person name="Vagvolgyi C."/>
            <person name="Papp T."/>
            <person name="Martin F.M."/>
            <person name="Miettinen O."/>
            <person name="Hibbett D.S."/>
            <person name="Nagy L.G."/>
        </authorList>
    </citation>
    <scope>NUCLEOTIDE SEQUENCE [LARGE SCALE GENOMIC DNA]</scope>
    <source>
        <strain evidence="1 2">NL-1719</strain>
    </source>
</reference>